<dbReference type="Pfam" id="PF00226">
    <property type="entry name" value="DnaJ"/>
    <property type="match status" value="1"/>
</dbReference>
<dbReference type="InterPro" id="IPR008971">
    <property type="entry name" value="HSP40/DnaJ_pept-bd"/>
</dbReference>
<dbReference type="Pfam" id="PF01556">
    <property type="entry name" value="DnaJ_C"/>
    <property type="match status" value="1"/>
</dbReference>
<dbReference type="PROSITE" id="PS50076">
    <property type="entry name" value="DNAJ_2"/>
    <property type="match status" value="1"/>
</dbReference>
<gene>
    <name evidence="3" type="primary">cbpA</name>
    <name evidence="3" type="ORF">NCTC10742_06070</name>
</gene>
<dbReference type="InterPro" id="IPR001623">
    <property type="entry name" value="DnaJ_domain"/>
</dbReference>
<dbReference type="SUPFAM" id="SSF49493">
    <property type="entry name" value="HSP40/DnaJ peptide-binding domain"/>
    <property type="match status" value="2"/>
</dbReference>
<evidence type="ECO:0000313" key="4">
    <source>
        <dbReference type="Proteomes" id="UP000254291"/>
    </source>
</evidence>
<dbReference type="Gene3D" id="2.60.260.20">
    <property type="entry name" value="Urease metallochaperone UreE, N-terminal domain"/>
    <property type="match status" value="2"/>
</dbReference>
<dbReference type="GO" id="GO:0005737">
    <property type="term" value="C:cytoplasm"/>
    <property type="evidence" value="ECO:0007669"/>
    <property type="project" value="TreeGrafter"/>
</dbReference>
<dbReference type="PRINTS" id="PR00625">
    <property type="entry name" value="JDOMAIN"/>
</dbReference>
<name>A0A379MML6_9MYCO</name>
<sequence length="309" mass="33376">MARDYYEVLGVSRDATADQIQQAFRTLARKHHPDVNKDPAAEERFKEINEAYHVLSDPETRKRYDRFGEDFRKVPEDWEERVGAGAGGFQGGGFSGAGPSGARVRYGQGFGGAGGINIEDLFGDMFGGSGGFGPIAGADQEAVLELTVEEAYRGGKRQISLNGRNYGVNIPAGVIDGQRIRLAGEGGRGSGDGPAGDLYLRVRIKPHPRFRLDGRDVTVDLPVAPWEAVLGTTVAIRTPGGEAKVKVPQGSSTGRRLRLRGEGMPNPRGAAGDLYAEIKVMVPPKPTARERELFEQLAAESTFDPRRGR</sequence>
<dbReference type="Proteomes" id="UP000254291">
    <property type="component" value="Unassembled WGS sequence"/>
</dbReference>
<dbReference type="AlphaFoldDB" id="A0A379MML6"/>
<evidence type="ECO:0000256" key="1">
    <source>
        <dbReference type="ARBA" id="ARBA00023186"/>
    </source>
</evidence>
<dbReference type="EMBL" id="UGQM01000008">
    <property type="protein sequence ID" value="SUE32706.1"/>
    <property type="molecule type" value="Genomic_DNA"/>
</dbReference>
<keyword evidence="1" id="KW-0143">Chaperone</keyword>
<dbReference type="GO" id="GO:0051082">
    <property type="term" value="F:unfolded protein binding"/>
    <property type="evidence" value="ECO:0007669"/>
    <property type="project" value="InterPro"/>
</dbReference>
<evidence type="ECO:0000313" key="3">
    <source>
        <dbReference type="EMBL" id="SUE32706.1"/>
    </source>
</evidence>
<protein>
    <submittedName>
        <fullName evidence="3">DnaJ-class molecular chaperone with C-terminal Zn finger domain</fullName>
    </submittedName>
</protein>
<organism evidence="3 4">
    <name type="scientific">Mycolicibacterium gilvum</name>
    <dbReference type="NCBI Taxonomy" id="1804"/>
    <lineage>
        <taxon>Bacteria</taxon>
        <taxon>Bacillati</taxon>
        <taxon>Actinomycetota</taxon>
        <taxon>Actinomycetes</taxon>
        <taxon>Mycobacteriales</taxon>
        <taxon>Mycobacteriaceae</taxon>
        <taxon>Mycolicibacterium</taxon>
    </lineage>
</organism>
<dbReference type="SMART" id="SM00271">
    <property type="entry name" value="DnaJ"/>
    <property type="match status" value="1"/>
</dbReference>
<dbReference type="GO" id="GO:0042026">
    <property type="term" value="P:protein refolding"/>
    <property type="evidence" value="ECO:0007669"/>
    <property type="project" value="TreeGrafter"/>
</dbReference>
<dbReference type="InterPro" id="IPR002939">
    <property type="entry name" value="DnaJ_C"/>
</dbReference>
<dbReference type="PANTHER" id="PTHR43096">
    <property type="entry name" value="DNAJ HOMOLOG 1, MITOCHONDRIAL-RELATED"/>
    <property type="match status" value="1"/>
</dbReference>
<reference evidence="3 4" key="1">
    <citation type="submission" date="2018-06" db="EMBL/GenBank/DDBJ databases">
        <authorList>
            <consortium name="Pathogen Informatics"/>
            <person name="Doyle S."/>
        </authorList>
    </citation>
    <scope>NUCLEOTIDE SEQUENCE [LARGE SCALE GENOMIC DNA]</scope>
    <source>
        <strain evidence="3 4">NCTC10742</strain>
    </source>
</reference>
<dbReference type="SUPFAM" id="SSF46565">
    <property type="entry name" value="Chaperone J-domain"/>
    <property type="match status" value="1"/>
</dbReference>
<dbReference type="RefSeq" id="WP_115329298.1">
    <property type="nucleotide sequence ID" value="NZ_JACKST010000038.1"/>
</dbReference>
<accession>A0A379MML6</accession>
<feature type="domain" description="J" evidence="2">
    <location>
        <begin position="4"/>
        <end position="68"/>
    </location>
</feature>
<dbReference type="Gene3D" id="1.10.287.110">
    <property type="entry name" value="DnaJ domain"/>
    <property type="match status" value="1"/>
</dbReference>
<dbReference type="FunFam" id="2.60.260.20:FF:000013">
    <property type="entry name" value="DnaJ subfamily B member 11"/>
    <property type="match status" value="1"/>
</dbReference>
<dbReference type="CDD" id="cd10747">
    <property type="entry name" value="DnaJ_C"/>
    <property type="match status" value="1"/>
</dbReference>
<dbReference type="InterPro" id="IPR036869">
    <property type="entry name" value="J_dom_sf"/>
</dbReference>
<dbReference type="CDD" id="cd06257">
    <property type="entry name" value="DnaJ"/>
    <property type="match status" value="1"/>
</dbReference>
<evidence type="ECO:0000259" key="2">
    <source>
        <dbReference type="PROSITE" id="PS50076"/>
    </source>
</evidence>
<dbReference type="PANTHER" id="PTHR43096:SF52">
    <property type="entry name" value="DNAJ HOMOLOG 1, MITOCHONDRIAL-RELATED"/>
    <property type="match status" value="1"/>
</dbReference>
<proteinExistence type="predicted"/>